<evidence type="ECO:0000313" key="3">
    <source>
        <dbReference type="Proteomes" id="UP000191285"/>
    </source>
</evidence>
<dbReference type="OrthoDB" id="4326688at2759"/>
<dbReference type="AlphaFoldDB" id="A0A1V6SXN5"/>
<proteinExistence type="predicted"/>
<evidence type="ECO:0000313" key="2">
    <source>
        <dbReference type="EMBL" id="OQE18706.1"/>
    </source>
</evidence>
<feature type="region of interest" description="Disordered" evidence="1">
    <location>
        <begin position="1"/>
        <end position="46"/>
    </location>
</feature>
<organism evidence="2 3">
    <name type="scientific">Penicillium steckii</name>
    <dbReference type="NCBI Taxonomy" id="303698"/>
    <lineage>
        <taxon>Eukaryota</taxon>
        <taxon>Fungi</taxon>
        <taxon>Dikarya</taxon>
        <taxon>Ascomycota</taxon>
        <taxon>Pezizomycotina</taxon>
        <taxon>Eurotiomycetes</taxon>
        <taxon>Eurotiomycetidae</taxon>
        <taxon>Eurotiales</taxon>
        <taxon>Aspergillaceae</taxon>
        <taxon>Penicillium</taxon>
    </lineage>
</organism>
<gene>
    <name evidence="2" type="ORF">PENSTE_c017G08512</name>
</gene>
<evidence type="ECO:0000256" key="1">
    <source>
        <dbReference type="SAM" id="MobiDB-lite"/>
    </source>
</evidence>
<accession>A0A1V6SXN5</accession>
<dbReference type="EMBL" id="MLKD01000017">
    <property type="protein sequence ID" value="OQE18706.1"/>
    <property type="molecule type" value="Genomic_DNA"/>
</dbReference>
<comment type="caution">
    <text evidence="2">The sequence shown here is derived from an EMBL/GenBank/DDBJ whole genome shotgun (WGS) entry which is preliminary data.</text>
</comment>
<sequence length="422" mass="48080">MGVQKQSPFAVGPPLGWRGISSTSSVDEPMPDVSSPRGRVRSREEFESDLQPMEDIIYDIDIKRNKLPSEQPAGENVNCDDTEFASDDWEGRIRRCEERINTAVYKDIWKQKLERLKEARDRQRAVMRNFPGRSWEVIQRIAALGRIETHLRKINDPYKELPNVLGILKAYKKGNLEWTNDYNATYWCQGTMIAGPELFTFERFAELNTAENRGDGAFWVEGIHPLSPNQLFAKYKAPMSQDGRFEVNMRLRLSRDISSNDDNGTQYPTHELQFVEDSGSQSMMIYNDDMLLLMGSDAQTSAAPLNHLMGYQDFVVADGSQMVLKIVAMEVNMFSNLRSLVSKHGRLFIRPTSERASRPTGEMSDWKTISCAVYDSDANTPGGPPARLSGPWIRDNFSARYASKDSIDQSEFLDFQETRRAI</sequence>
<protein>
    <submittedName>
        <fullName evidence="2">Uncharacterized protein</fullName>
    </submittedName>
</protein>
<dbReference type="Proteomes" id="UP000191285">
    <property type="component" value="Unassembled WGS sequence"/>
</dbReference>
<keyword evidence="3" id="KW-1185">Reference proteome</keyword>
<reference evidence="3" key="1">
    <citation type="journal article" date="2017" name="Nat. Microbiol.">
        <title>Global analysis of biosynthetic gene clusters reveals vast potential of secondary metabolite production in Penicillium species.</title>
        <authorList>
            <person name="Nielsen J.C."/>
            <person name="Grijseels S."/>
            <person name="Prigent S."/>
            <person name="Ji B."/>
            <person name="Dainat J."/>
            <person name="Nielsen K.F."/>
            <person name="Frisvad J.C."/>
            <person name="Workman M."/>
            <person name="Nielsen J."/>
        </authorList>
    </citation>
    <scope>NUCLEOTIDE SEQUENCE [LARGE SCALE GENOMIC DNA]</scope>
    <source>
        <strain evidence="3">IBT 24891</strain>
    </source>
</reference>
<name>A0A1V6SXN5_9EURO</name>